<sequence>MRLLLTRPEPQAAQTRRRLEALGHTVISSPMLALVQEPPPAIACEGIGAVAFTSRAAVEAAAGLPSLPLLRALPAFAVGDATAKAAARAGFAEVASAAGDVEDLARLIALRHPPERGLVLHLAGRDRAGDLGALLAPAGIAVHVAVLYRSEPAAELSPEAVAAIAAGSVDAVLVYSPRTAAAFVAALGRAGLAERLADLPVIAISAAAAAPLDGARRVAIAPHPDEAGMFAALTGNDPRG</sequence>
<dbReference type="AlphaFoldDB" id="A0A1M7ZH88"/>
<proteinExistence type="predicted"/>
<dbReference type="GO" id="GO:0004852">
    <property type="term" value="F:uroporphyrinogen-III synthase activity"/>
    <property type="evidence" value="ECO:0007669"/>
    <property type="project" value="InterPro"/>
</dbReference>
<dbReference type="SUPFAM" id="SSF69618">
    <property type="entry name" value="HemD-like"/>
    <property type="match status" value="1"/>
</dbReference>
<dbReference type="InterPro" id="IPR003754">
    <property type="entry name" value="4pyrrol_synth_uPrphyn_synth"/>
</dbReference>
<name>A0A1M7ZH88_9HYPH</name>
<dbReference type="STRING" id="1123029.SAMN02745172_01656"/>
<protein>
    <submittedName>
        <fullName evidence="2">Uroporphyrinogen-III synthase</fullName>
    </submittedName>
</protein>
<organism evidence="2 3">
    <name type="scientific">Pseudoxanthobacter soli DSM 19599</name>
    <dbReference type="NCBI Taxonomy" id="1123029"/>
    <lineage>
        <taxon>Bacteria</taxon>
        <taxon>Pseudomonadati</taxon>
        <taxon>Pseudomonadota</taxon>
        <taxon>Alphaproteobacteria</taxon>
        <taxon>Hyphomicrobiales</taxon>
        <taxon>Segnochrobactraceae</taxon>
        <taxon>Pseudoxanthobacter</taxon>
    </lineage>
</organism>
<dbReference type="EMBL" id="FRXO01000003">
    <property type="protein sequence ID" value="SHO64280.1"/>
    <property type="molecule type" value="Genomic_DNA"/>
</dbReference>
<evidence type="ECO:0000259" key="1">
    <source>
        <dbReference type="Pfam" id="PF02602"/>
    </source>
</evidence>
<dbReference type="RefSeq" id="WP_073627525.1">
    <property type="nucleotide sequence ID" value="NZ_FRXO01000003.1"/>
</dbReference>
<dbReference type="InterPro" id="IPR036108">
    <property type="entry name" value="4pyrrol_syn_uPrphyn_synt_sf"/>
</dbReference>
<dbReference type="GO" id="GO:0033014">
    <property type="term" value="P:tetrapyrrole biosynthetic process"/>
    <property type="evidence" value="ECO:0007669"/>
    <property type="project" value="InterPro"/>
</dbReference>
<dbReference type="Gene3D" id="3.40.50.10090">
    <property type="match status" value="2"/>
</dbReference>
<evidence type="ECO:0000313" key="3">
    <source>
        <dbReference type="Proteomes" id="UP000186406"/>
    </source>
</evidence>
<dbReference type="Proteomes" id="UP000186406">
    <property type="component" value="Unassembled WGS sequence"/>
</dbReference>
<dbReference type="OrthoDB" id="7163809at2"/>
<gene>
    <name evidence="2" type="ORF">SAMN02745172_01656</name>
</gene>
<feature type="domain" description="Tetrapyrrole biosynthesis uroporphyrinogen III synthase" evidence="1">
    <location>
        <begin position="14"/>
        <end position="230"/>
    </location>
</feature>
<dbReference type="Pfam" id="PF02602">
    <property type="entry name" value="HEM4"/>
    <property type="match status" value="1"/>
</dbReference>
<accession>A0A1M7ZH88</accession>
<evidence type="ECO:0000313" key="2">
    <source>
        <dbReference type="EMBL" id="SHO64280.1"/>
    </source>
</evidence>
<keyword evidence="3" id="KW-1185">Reference proteome</keyword>
<reference evidence="2 3" key="1">
    <citation type="submission" date="2016-12" db="EMBL/GenBank/DDBJ databases">
        <authorList>
            <person name="Song W.-J."/>
            <person name="Kurnit D.M."/>
        </authorList>
    </citation>
    <scope>NUCLEOTIDE SEQUENCE [LARGE SCALE GENOMIC DNA]</scope>
    <source>
        <strain evidence="2 3">DSM 19599</strain>
    </source>
</reference>
<dbReference type="CDD" id="cd06578">
    <property type="entry name" value="HemD"/>
    <property type="match status" value="1"/>
</dbReference>